<dbReference type="AlphaFoldDB" id="A0A085W4P2"/>
<keyword evidence="3" id="KW-1185">Reference proteome</keyword>
<organism evidence="2 3">
    <name type="scientific">Hyalangium minutum</name>
    <dbReference type="NCBI Taxonomy" id="394096"/>
    <lineage>
        <taxon>Bacteria</taxon>
        <taxon>Pseudomonadati</taxon>
        <taxon>Myxococcota</taxon>
        <taxon>Myxococcia</taxon>
        <taxon>Myxococcales</taxon>
        <taxon>Cystobacterineae</taxon>
        <taxon>Archangiaceae</taxon>
        <taxon>Hyalangium</taxon>
    </lineage>
</organism>
<evidence type="ECO:0000313" key="2">
    <source>
        <dbReference type="EMBL" id="KFE62655.1"/>
    </source>
</evidence>
<reference evidence="2 3" key="1">
    <citation type="submission" date="2014-04" db="EMBL/GenBank/DDBJ databases">
        <title>Genome assembly of Hyalangium minutum DSM 14724.</title>
        <authorList>
            <person name="Sharma G."/>
            <person name="Subramanian S."/>
        </authorList>
    </citation>
    <scope>NUCLEOTIDE SEQUENCE [LARGE SCALE GENOMIC DNA]</scope>
    <source>
        <strain evidence="2 3">DSM 14724</strain>
    </source>
</reference>
<name>A0A085W4P2_9BACT</name>
<gene>
    <name evidence="2" type="ORF">DB31_3769</name>
</gene>
<dbReference type="EMBL" id="JMCB01000020">
    <property type="protein sequence ID" value="KFE62655.1"/>
    <property type="molecule type" value="Genomic_DNA"/>
</dbReference>
<dbReference type="Proteomes" id="UP000028725">
    <property type="component" value="Unassembled WGS sequence"/>
</dbReference>
<sequence length="56" mass="5854">MLVGTAHHSSDDRIEAGAIAPAGKNGDFHIRVVSSACEGEAKEGNAWETPENVAHL</sequence>
<dbReference type="STRING" id="394096.DB31_3769"/>
<protein>
    <submittedName>
        <fullName evidence="2">Uncharacterized protein</fullName>
    </submittedName>
</protein>
<feature type="region of interest" description="Disordered" evidence="1">
    <location>
        <begin position="1"/>
        <end position="20"/>
    </location>
</feature>
<evidence type="ECO:0000256" key="1">
    <source>
        <dbReference type="SAM" id="MobiDB-lite"/>
    </source>
</evidence>
<comment type="caution">
    <text evidence="2">The sequence shown here is derived from an EMBL/GenBank/DDBJ whole genome shotgun (WGS) entry which is preliminary data.</text>
</comment>
<evidence type="ECO:0000313" key="3">
    <source>
        <dbReference type="Proteomes" id="UP000028725"/>
    </source>
</evidence>
<accession>A0A085W4P2</accession>
<proteinExistence type="predicted"/>